<accession>M5G091</accession>
<protein>
    <submittedName>
        <fullName evidence="1">Uncharacterized protein</fullName>
    </submittedName>
</protein>
<dbReference type="HOGENOM" id="CLU_2183855_0_0_1"/>
<dbReference type="Proteomes" id="UP000030653">
    <property type="component" value="Unassembled WGS sequence"/>
</dbReference>
<sequence length="109" mass="12038">MIGWGDGRKGMRYCGFVRSLSINPPIFRLYPERRDLSTMGLSYLSRPVHGAVLPCVYYHVPMKMLLASVVACVGGWQSTNGGDPCLGSFRASAWFAPAFGKTMTCKVER</sequence>
<dbReference type="AlphaFoldDB" id="M5G091"/>
<evidence type="ECO:0000313" key="1">
    <source>
        <dbReference type="EMBL" id="EJT97192.1"/>
    </source>
</evidence>
<dbReference type="GeneID" id="63689173"/>
<gene>
    <name evidence="1" type="ORF">DACRYDRAFT_25303</name>
</gene>
<organism evidence="1 2">
    <name type="scientific">Dacryopinax primogenitus (strain DJM 731)</name>
    <name type="common">Brown rot fungus</name>
    <dbReference type="NCBI Taxonomy" id="1858805"/>
    <lineage>
        <taxon>Eukaryota</taxon>
        <taxon>Fungi</taxon>
        <taxon>Dikarya</taxon>
        <taxon>Basidiomycota</taxon>
        <taxon>Agaricomycotina</taxon>
        <taxon>Dacrymycetes</taxon>
        <taxon>Dacrymycetales</taxon>
        <taxon>Dacrymycetaceae</taxon>
        <taxon>Dacryopinax</taxon>
    </lineage>
</organism>
<reference evidence="1 2" key="1">
    <citation type="journal article" date="2012" name="Science">
        <title>The Paleozoic origin of enzymatic lignin decomposition reconstructed from 31 fungal genomes.</title>
        <authorList>
            <person name="Floudas D."/>
            <person name="Binder M."/>
            <person name="Riley R."/>
            <person name="Barry K."/>
            <person name="Blanchette R.A."/>
            <person name="Henrissat B."/>
            <person name="Martinez A.T."/>
            <person name="Otillar R."/>
            <person name="Spatafora J.W."/>
            <person name="Yadav J.S."/>
            <person name="Aerts A."/>
            <person name="Benoit I."/>
            <person name="Boyd A."/>
            <person name="Carlson A."/>
            <person name="Copeland A."/>
            <person name="Coutinho P.M."/>
            <person name="de Vries R.P."/>
            <person name="Ferreira P."/>
            <person name="Findley K."/>
            <person name="Foster B."/>
            <person name="Gaskell J."/>
            <person name="Glotzer D."/>
            <person name="Gorecki P."/>
            <person name="Heitman J."/>
            <person name="Hesse C."/>
            <person name="Hori C."/>
            <person name="Igarashi K."/>
            <person name="Jurgens J.A."/>
            <person name="Kallen N."/>
            <person name="Kersten P."/>
            <person name="Kohler A."/>
            <person name="Kuees U."/>
            <person name="Kumar T.K.A."/>
            <person name="Kuo A."/>
            <person name="LaButti K."/>
            <person name="Larrondo L.F."/>
            <person name="Lindquist E."/>
            <person name="Ling A."/>
            <person name="Lombard V."/>
            <person name="Lucas S."/>
            <person name="Lundell T."/>
            <person name="Martin R."/>
            <person name="McLaughlin D.J."/>
            <person name="Morgenstern I."/>
            <person name="Morin E."/>
            <person name="Murat C."/>
            <person name="Nagy L.G."/>
            <person name="Nolan M."/>
            <person name="Ohm R.A."/>
            <person name="Patyshakuliyeva A."/>
            <person name="Rokas A."/>
            <person name="Ruiz-Duenas F.J."/>
            <person name="Sabat G."/>
            <person name="Salamov A."/>
            <person name="Samejima M."/>
            <person name="Schmutz J."/>
            <person name="Slot J.C."/>
            <person name="St John F."/>
            <person name="Stenlid J."/>
            <person name="Sun H."/>
            <person name="Sun S."/>
            <person name="Syed K."/>
            <person name="Tsang A."/>
            <person name="Wiebenga A."/>
            <person name="Young D."/>
            <person name="Pisabarro A."/>
            <person name="Eastwood D.C."/>
            <person name="Martin F."/>
            <person name="Cullen D."/>
            <person name="Grigoriev I.V."/>
            <person name="Hibbett D.S."/>
        </authorList>
    </citation>
    <scope>NUCLEOTIDE SEQUENCE [LARGE SCALE GENOMIC DNA]</scope>
    <source>
        <strain evidence="1 2">DJM-731 SS1</strain>
    </source>
</reference>
<proteinExistence type="predicted"/>
<evidence type="ECO:0000313" key="2">
    <source>
        <dbReference type="Proteomes" id="UP000030653"/>
    </source>
</evidence>
<name>M5G091_DACPD</name>
<dbReference type="RefSeq" id="XP_040624090.1">
    <property type="nucleotide sequence ID" value="XM_040774111.1"/>
</dbReference>
<dbReference type="EMBL" id="JH795878">
    <property type="protein sequence ID" value="EJT97192.1"/>
    <property type="molecule type" value="Genomic_DNA"/>
</dbReference>
<keyword evidence="2" id="KW-1185">Reference proteome</keyword>